<proteinExistence type="inferred from homology"/>
<sequence>MSSVSQTSSTAAATNFSSAELSGQLSTTGTNDGYNSLGTDDFLALLVQELQNQDPLNPMDNADMVAQIGQIREIGATDELTGTLNSLSNNQQLVTASGLIGKNVQGLADDQSNVDGIVDRVTVETNGENDVRSVKVHVGGKTMNVENIREIQTE</sequence>
<evidence type="ECO:0000256" key="2">
    <source>
        <dbReference type="ARBA" id="ARBA00016013"/>
    </source>
</evidence>
<dbReference type="InterPro" id="IPR005648">
    <property type="entry name" value="FlgD"/>
</dbReference>
<name>A0ABY1Q9W9_9BACT</name>
<dbReference type="EMBL" id="FXUG01000007">
    <property type="protein sequence ID" value="SMP62303.1"/>
    <property type="molecule type" value="Genomic_DNA"/>
</dbReference>
<evidence type="ECO:0000313" key="6">
    <source>
        <dbReference type="Proteomes" id="UP001158067"/>
    </source>
</evidence>
<accession>A0ABY1Q9W9</accession>
<keyword evidence="5" id="KW-0969">Cilium</keyword>
<comment type="caution">
    <text evidence="5">The sequence shown here is derived from an EMBL/GenBank/DDBJ whole genome shotgun (WGS) entry which is preliminary data.</text>
</comment>
<evidence type="ECO:0000256" key="1">
    <source>
        <dbReference type="ARBA" id="ARBA00010577"/>
    </source>
</evidence>
<organism evidence="5 6">
    <name type="scientific">Neorhodopirellula lusitana</name>
    <dbReference type="NCBI Taxonomy" id="445327"/>
    <lineage>
        <taxon>Bacteria</taxon>
        <taxon>Pseudomonadati</taxon>
        <taxon>Planctomycetota</taxon>
        <taxon>Planctomycetia</taxon>
        <taxon>Pirellulales</taxon>
        <taxon>Pirellulaceae</taxon>
        <taxon>Neorhodopirellula</taxon>
    </lineage>
</organism>
<protein>
    <recommendedName>
        <fullName evidence="2">Basal-body rod modification protein FlgD</fullName>
    </recommendedName>
</protein>
<evidence type="ECO:0000313" key="5">
    <source>
        <dbReference type="EMBL" id="SMP62303.1"/>
    </source>
</evidence>
<dbReference type="Pfam" id="PF03963">
    <property type="entry name" value="FlgD"/>
    <property type="match status" value="1"/>
</dbReference>
<comment type="similarity">
    <text evidence="1">Belongs to the FlgD family.</text>
</comment>
<keyword evidence="6" id="KW-1185">Reference proteome</keyword>
<comment type="function">
    <text evidence="4">Required for flagellar hook formation. May act as a scaffolding protein.</text>
</comment>
<keyword evidence="5" id="KW-0282">Flagellum</keyword>
<dbReference type="RefSeq" id="WP_283433348.1">
    <property type="nucleotide sequence ID" value="NZ_FXUG01000007.1"/>
</dbReference>
<keyword evidence="3" id="KW-1005">Bacterial flagellum biogenesis</keyword>
<reference evidence="5 6" key="1">
    <citation type="submission" date="2017-05" db="EMBL/GenBank/DDBJ databases">
        <authorList>
            <person name="Varghese N."/>
            <person name="Submissions S."/>
        </authorList>
    </citation>
    <scope>NUCLEOTIDE SEQUENCE [LARGE SCALE GENOMIC DNA]</scope>
    <source>
        <strain evidence="5 6">DSM 25457</strain>
    </source>
</reference>
<gene>
    <name evidence="5" type="ORF">SAMN06265222_107289</name>
</gene>
<evidence type="ECO:0000256" key="3">
    <source>
        <dbReference type="ARBA" id="ARBA00022795"/>
    </source>
</evidence>
<keyword evidence="5" id="KW-0966">Cell projection</keyword>
<dbReference type="Proteomes" id="UP001158067">
    <property type="component" value="Unassembled WGS sequence"/>
</dbReference>
<evidence type="ECO:0000256" key="4">
    <source>
        <dbReference type="ARBA" id="ARBA00024746"/>
    </source>
</evidence>